<gene>
    <name evidence="1" type="ORF">EV211_10282</name>
</gene>
<accession>A0A4R6QC58</accession>
<protein>
    <recommendedName>
        <fullName evidence="3">IrrE N-terminal-like domain-containing protein</fullName>
    </recommendedName>
</protein>
<keyword evidence="2" id="KW-1185">Reference proteome</keyword>
<reference evidence="1 2" key="1">
    <citation type="submission" date="2019-03" db="EMBL/GenBank/DDBJ databases">
        <title>Genomic Encyclopedia of Type Strains, Phase IV (KMG-IV): sequencing the most valuable type-strain genomes for metagenomic binning, comparative biology and taxonomic classification.</title>
        <authorList>
            <person name="Goeker M."/>
        </authorList>
    </citation>
    <scope>NUCLEOTIDE SEQUENCE [LARGE SCALE GENOMIC DNA]</scope>
    <source>
        <strain evidence="1 2">DSM 28287</strain>
    </source>
</reference>
<evidence type="ECO:0000313" key="1">
    <source>
        <dbReference type="EMBL" id="TDP59840.1"/>
    </source>
</evidence>
<dbReference type="RefSeq" id="WP_133527538.1">
    <property type="nucleotide sequence ID" value="NZ_SNXO01000002.1"/>
</dbReference>
<dbReference type="Proteomes" id="UP000295500">
    <property type="component" value="Unassembled WGS sequence"/>
</dbReference>
<proteinExistence type="predicted"/>
<dbReference type="AlphaFoldDB" id="A0A4R6QC58"/>
<evidence type="ECO:0008006" key="3">
    <source>
        <dbReference type="Google" id="ProtNLM"/>
    </source>
</evidence>
<comment type="caution">
    <text evidence="1">The sequence shown here is derived from an EMBL/GenBank/DDBJ whole genome shotgun (WGS) entry which is preliminary data.</text>
</comment>
<dbReference type="OrthoDB" id="2327135at2"/>
<organism evidence="1 2">
    <name type="scientific">Aminicella lysinilytica</name>
    <dbReference type="NCBI Taxonomy" id="433323"/>
    <lineage>
        <taxon>Bacteria</taxon>
        <taxon>Bacillati</taxon>
        <taxon>Bacillota</taxon>
        <taxon>Clostridia</taxon>
        <taxon>Peptostreptococcales</taxon>
        <taxon>Anaerovoracaceae</taxon>
        <taxon>Aminicella</taxon>
    </lineage>
</organism>
<name>A0A4R6QC58_9FIRM</name>
<sequence length="117" mass="13390">MKVNILGTEYTVEEHKISEDEIMKKRQLAGYHSEESHKIVYADMSETDYIDLESDAERDTYRKQTIRHEIVHAFLSESGLSASSSEIDAWAKNEEMVDWIAIQLPKIIEACKTVGAL</sequence>
<dbReference type="EMBL" id="SNXO01000002">
    <property type="protein sequence ID" value="TDP59840.1"/>
    <property type="molecule type" value="Genomic_DNA"/>
</dbReference>
<evidence type="ECO:0000313" key="2">
    <source>
        <dbReference type="Proteomes" id="UP000295500"/>
    </source>
</evidence>